<dbReference type="InterPro" id="IPR050742">
    <property type="entry name" value="Helicase_Restrict-Modif_Enz"/>
</dbReference>
<evidence type="ECO:0000313" key="3">
    <source>
        <dbReference type="EMBL" id="AYF98117.1"/>
    </source>
</evidence>
<proteinExistence type="predicted"/>
<dbReference type="Proteomes" id="UP000278886">
    <property type="component" value="Chromosome"/>
</dbReference>
<sequence length="1014" mass="112751">MEPEPLSVDDEFAYAQEHTGPKWRARQFLPGKESALADAPPTTAQQVLESWPAGLLFREEDKGAPGLRRPQAGAVHSLHGYWTTDPRHPATVVMPTGTGKTDTMVAAMLSARIEKLLVLVPSDALRDQLATKFERLGVLRQLGLVDPGLLMPVVGRLSGALTGPEDADRFADCCNVVISTPNALAYTEKSVRSRFLERFTHLFIDEAHHVAAETWRQVRDSFAPRPVIQFTATPHRTDGQHLGGSMIYAFPLREAQKQGYFSTIRYRSVLDLLEPDQAIAVAAIEQLRADHADGLDHLVMARAKSIRRAEEVQSIYAQRAPEYAPVLAHSQLGKRRLADALDALKERKSRILVCVDMFGEGFDLPQLKIAALHDQHRSLGITLQFIGRFARNGTENVGQATVVAARSEVRQDEALRRLYAEDADWNLLVEDLSNQAVEDRAELDEFTKAFSSLPDEVSIHSLTPAMSTVVYHVGALTWRPERVLDVFGEDDLLTYPVPTSQRDHVLWFVTRKSVTPRWGDVSGVDALEHHLYVVYWDSERGLLYINSSDNDSVHEDLARAISGDAEAHPLRGEDVYRVFDQVQRLTPNNIGLLDARSRSRRYTSYVGSDVTEAFPAAEAQTKSQTHIAGTGFLEGKPFSIAGSLKGRVWSHRTASDIREWVKWCDVVGPKIVDESIDVDHILAGFIRPVALTNWPALRPLAVEVPHRLSEILEDAGVEFSGSTVDFSEVDLVLGDEISLSERRIYVSCDAWRANYSLRITDAGLSFQPERGDQEVSVHRTRASTPLSELVRPYGLRVLLERDAIIEPPGLLLQPNRVLPAFPLDRLTAMDWVDVDIRKESWGSDRNPATVQGRMVAQLLEADWDIVVDDDGPGEIADIVAVREVDDALVVRLVHCKFSSADTPGARLDDLYELAGQGQRSAGWRRNVGHMVAQLIRRERNRAKRGRSGLIHGTIEDLVRLSERAAYLRPRLTIVLAQPGLSKTAASPNVLELLSSVDLYVAETALSELEVYCSS</sequence>
<keyword evidence="4" id="KW-1185">Reference proteome</keyword>
<dbReference type="InterPro" id="IPR027417">
    <property type="entry name" value="P-loop_NTPase"/>
</dbReference>
<dbReference type="CDD" id="cd18785">
    <property type="entry name" value="SF2_C"/>
    <property type="match status" value="1"/>
</dbReference>
<dbReference type="PANTHER" id="PTHR47396">
    <property type="entry name" value="TYPE I RESTRICTION ENZYME ECOKI R PROTEIN"/>
    <property type="match status" value="1"/>
</dbReference>
<dbReference type="SMART" id="SM00487">
    <property type="entry name" value="DEXDc"/>
    <property type="match status" value="1"/>
</dbReference>
<organism evidence="3 4">
    <name type="scientific">Protaetiibacter intestinalis</name>
    <dbReference type="NCBI Taxonomy" id="2419774"/>
    <lineage>
        <taxon>Bacteria</taxon>
        <taxon>Bacillati</taxon>
        <taxon>Actinomycetota</taxon>
        <taxon>Actinomycetes</taxon>
        <taxon>Micrococcales</taxon>
        <taxon>Microbacteriaceae</taxon>
        <taxon>Protaetiibacter</taxon>
    </lineage>
</organism>
<keyword evidence="3" id="KW-0547">Nucleotide-binding</keyword>
<reference evidence="4" key="1">
    <citation type="submission" date="2018-09" db="EMBL/GenBank/DDBJ databases">
        <title>Genome sequencing of strain 2DFWR-13.</title>
        <authorList>
            <person name="Heo J."/>
            <person name="Kim S.-J."/>
            <person name="Kwon S.-W."/>
        </authorList>
    </citation>
    <scope>NUCLEOTIDE SEQUENCE [LARGE SCALE GENOMIC DNA]</scope>
    <source>
        <strain evidence="4">2DFWR-13</strain>
    </source>
</reference>
<dbReference type="GO" id="GO:0003677">
    <property type="term" value="F:DNA binding"/>
    <property type="evidence" value="ECO:0007669"/>
    <property type="project" value="InterPro"/>
</dbReference>
<dbReference type="SMART" id="SM00490">
    <property type="entry name" value="HELICc"/>
    <property type="match status" value="1"/>
</dbReference>
<dbReference type="Gene3D" id="3.40.50.300">
    <property type="entry name" value="P-loop containing nucleotide triphosphate hydrolases"/>
    <property type="match status" value="2"/>
</dbReference>
<dbReference type="OrthoDB" id="9776021at2"/>
<feature type="domain" description="Helicase ATP-binding" evidence="1">
    <location>
        <begin position="81"/>
        <end position="252"/>
    </location>
</feature>
<dbReference type="GO" id="GO:0005524">
    <property type="term" value="F:ATP binding"/>
    <property type="evidence" value="ECO:0007669"/>
    <property type="project" value="InterPro"/>
</dbReference>
<dbReference type="EMBL" id="CP032630">
    <property type="protein sequence ID" value="AYF98117.1"/>
    <property type="molecule type" value="Genomic_DNA"/>
</dbReference>
<dbReference type="SUPFAM" id="SSF52540">
    <property type="entry name" value="P-loop containing nucleoside triphosphate hydrolases"/>
    <property type="match status" value="1"/>
</dbReference>
<dbReference type="GO" id="GO:0016787">
    <property type="term" value="F:hydrolase activity"/>
    <property type="evidence" value="ECO:0007669"/>
    <property type="project" value="InterPro"/>
</dbReference>
<name>A0A387B6Z5_9MICO</name>
<dbReference type="GO" id="GO:0005829">
    <property type="term" value="C:cytosol"/>
    <property type="evidence" value="ECO:0007669"/>
    <property type="project" value="TreeGrafter"/>
</dbReference>
<evidence type="ECO:0000259" key="2">
    <source>
        <dbReference type="PROSITE" id="PS51194"/>
    </source>
</evidence>
<dbReference type="InterPro" id="IPR014001">
    <property type="entry name" value="Helicase_ATP-bd"/>
</dbReference>
<evidence type="ECO:0000313" key="4">
    <source>
        <dbReference type="Proteomes" id="UP000278886"/>
    </source>
</evidence>
<dbReference type="GO" id="GO:0004386">
    <property type="term" value="F:helicase activity"/>
    <property type="evidence" value="ECO:0007669"/>
    <property type="project" value="UniProtKB-KW"/>
</dbReference>
<gene>
    <name evidence="3" type="ORF">D7I47_07525</name>
</gene>
<dbReference type="AlphaFoldDB" id="A0A387B6Z5"/>
<dbReference type="PANTHER" id="PTHR47396:SF1">
    <property type="entry name" value="ATP-DEPENDENT HELICASE IRC3-RELATED"/>
    <property type="match status" value="1"/>
</dbReference>
<dbReference type="Pfam" id="PF04851">
    <property type="entry name" value="ResIII"/>
    <property type="match status" value="1"/>
</dbReference>
<dbReference type="Pfam" id="PF00271">
    <property type="entry name" value="Helicase_C"/>
    <property type="match status" value="1"/>
</dbReference>
<accession>A0A387B6Z5</accession>
<keyword evidence="3" id="KW-0378">Hydrolase</keyword>
<dbReference type="InterPro" id="IPR006935">
    <property type="entry name" value="Helicase/UvrB_N"/>
</dbReference>
<dbReference type="CDD" id="cd17926">
    <property type="entry name" value="DEXHc_RE"/>
    <property type="match status" value="1"/>
</dbReference>
<dbReference type="RefSeq" id="WP_120762464.1">
    <property type="nucleotide sequence ID" value="NZ_CP032630.1"/>
</dbReference>
<feature type="domain" description="Helicase C-terminal" evidence="2">
    <location>
        <begin position="283"/>
        <end position="441"/>
    </location>
</feature>
<evidence type="ECO:0000259" key="1">
    <source>
        <dbReference type="PROSITE" id="PS51192"/>
    </source>
</evidence>
<keyword evidence="3" id="KW-0347">Helicase</keyword>
<protein>
    <submittedName>
        <fullName evidence="3">DEAD/DEAH box helicase</fullName>
    </submittedName>
</protein>
<dbReference type="KEGG" id="lyd:D7I47_07525"/>
<keyword evidence="3" id="KW-0067">ATP-binding</keyword>
<dbReference type="PROSITE" id="PS51192">
    <property type="entry name" value="HELICASE_ATP_BIND_1"/>
    <property type="match status" value="1"/>
</dbReference>
<dbReference type="InterPro" id="IPR001650">
    <property type="entry name" value="Helicase_C-like"/>
</dbReference>
<dbReference type="PROSITE" id="PS51194">
    <property type="entry name" value="HELICASE_CTER"/>
    <property type="match status" value="1"/>
</dbReference>